<comment type="caution">
    <text evidence="2">The sequence shown here is derived from an EMBL/GenBank/DDBJ whole genome shotgun (WGS) entry which is preliminary data.</text>
</comment>
<keyword evidence="1" id="KW-0732">Signal</keyword>
<name>A0A9D3MPZ6_ANGAN</name>
<organism evidence="2 3">
    <name type="scientific">Anguilla anguilla</name>
    <name type="common">European freshwater eel</name>
    <name type="synonym">Muraena anguilla</name>
    <dbReference type="NCBI Taxonomy" id="7936"/>
    <lineage>
        <taxon>Eukaryota</taxon>
        <taxon>Metazoa</taxon>
        <taxon>Chordata</taxon>
        <taxon>Craniata</taxon>
        <taxon>Vertebrata</taxon>
        <taxon>Euteleostomi</taxon>
        <taxon>Actinopterygii</taxon>
        <taxon>Neopterygii</taxon>
        <taxon>Teleostei</taxon>
        <taxon>Anguilliformes</taxon>
        <taxon>Anguillidae</taxon>
        <taxon>Anguilla</taxon>
    </lineage>
</organism>
<gene>
    <name evidence="2" type="ORF">ANANG_G00090540</name>
</gene>
<evidence type="ECO:0000256" key="1">
    <source>
        <dbReference type="SAM" id="SignalP"/>
    </source>
</evidence>
<reference evidence="2" key="1">
    <citation type="submission" date="2021-01" db="EMBL/GenBank/DDBJ databases">
        <title>A chromosome-scale assembly of European eel, Anguilla anguilla.</title>
        <authorList>
            <person name="Henkel C."/>
            <person name="Jong-Raadsen S.A."/>
            <person name="Dufour S."/>
            <person name="Weltzien F.-A."/>
            <person name="Palstra A.P."/>
            <person name="Pelster B."/>
            <person name="Spaink H.P."/>
            <person name="Van Den Thillart G.E."/>
            <person name="Jansen H."/>
            <person name="Zahm M."/>
            <person name="Klopp C."/>
            <person name="Cedric C."/>
            <person name="Louis A."/>
            <person name="Berthelot C."/>
            <person name="Parey E."/>
            <person name="Roest Crollius H."/>
            <person name="Montfort J."/>
            <person name="Robinson-Rechavi M."/>
            <person name="Bucao C."/>
            <person name="Bouchez O."/>
            <person name="Gislard M."/>
            <person name="Lluch J."/>
            <person name="Milhes M."/>
            <person name="Lampietro C."/>
            <person name="Lopez Roques C."/>
            <person name="Donnadieu C."/>
            <person name="Braasch I."/>
            <person name="Desvignes T."/>
            <person name="Postlethwait J."/>
            <person name="Bobe J."/>
            <person name="Guiguen Y."/>
            <person name="Dirks R."/>
        </authorList>
    </citation>
    <scope>NUCLEOTIDE SEQUENCE</scope>
    <source>
        <strain evidence="2">Tag_6206</strain>
        <tissue evidence="2">Liver</tissue>
    </source>
</reference>
<proteinExistence type="predicted"/>
<evidence type="ECO:0008006" key="4">
    <source>
        <dbReference type="Google" id="ProtNLM"/>
    </source>
</evidence>
<evidence type="ECO:0000313" key="2">
    <source>
        <dbReference type="EMBL" id="KAG5851200.1"/>
    </source>
</evidence>
<feature type="chain" id="PRO_5039116209" description="Secreted protein" evidence="1">
    <location>
        <begin position="18"/>
        <end position="83"/>
    </location>
</feature>
<sequence length="83" mass="8850">MVLITVINPAVVSLSSTQLVCIVIPPPTGRKLRWLSVTGGKGRGQRKATNNNSESCLLCGRCFLLSHCIYATPEAKTLPQPSG</sequence>
<dbReference type="AlphaFoldDB" id="A0A9D3MPZ6"/>
<feature type="non-terminal residue" evidence="2">
    <location>
        <position position="83"/>
    </location>
</feature>
<feature type="signal peptide" evidence="1">
    <location>
        <begin position="1"/>
        <end position="17"/>
    </location>
</feature>
<accession>A0A9D3MPZ6</accession>
<protein>
    <recommendedName>
        <fullName evidence="4">Secreted protein</fullName>
    </recommendedName>
</protein>
<dbReference type="Proteomes" id="UP001044222">
    <property type="component" value="Unassembled WGS sequence"/>
</dbReference>
<keyword evidence="3" id="KW-1185">Reference proteome</keyword>
<dbReference type="EMBL" id="JAFIRN010000004">
    <property type="protein sequence ID" value="KAG5851200.1"/>
    <property type="molecule type" value="Genomic_DNA"/>
</dbReference>
<evidence type="ECO:0000313" key="3">
    <source>
        <dbReference type="Proteomes" id="UP001044222"/>
    </source>
</evidence>